<comment type="caution">
    <text evidence="3">The sequence shown here is derived from an EMBL/GenBank/DDBJ whole genome shotgun (WGS) entry which is preliminary data.</text>
</comment>
<proteinExistence type="predicted"/>
<dbReference type="OrthoDB" id="9810174at2"/>
<name>A0A4R2I306_9GAMM</name>
<dbReference type="Proteomes" id="UP000294862">
    <property type="component" value="Unassembled WGS sequence"/>
</dbReference>
<accession>A0A4R2I306</accession>
<evidence type="ECO:0000313" key="4">
    <source>
        <dbReference type="Proteomes" id="UP000294862"/>
    </source>
</evidence>
<dbReference type="SUPFAM" id="SSF88874">
    <property type="entry name" value="Receptor-binding domain of short tail fibre protein gp12"/>
    <property type="match status" value="1"/>
</dbReference>
<sequence length="172" mass="18211">MTQPFLGEIRIFGCTFAPRRWATCSGQVMSISQNSALFSLLGTYYGGNGTSTFALPDLRSRSPMHQGQGPGLTPRDIGERGGSESVTLTLQQVPGHTHQLRAQGSRADRANAENSSFAQGAESIYASGLGPTTSLSPQSMGLAGNGFAHNNMQPYAVVNFCIALEGIFPARN</sequence>
<reference evidence="3 4" key="1">
    <citation type="journal article" date="2015" name="Stand. Genomic Sci.">
        <title>Genomic Encyclopedia of Bacterial and Archaeal Type Strains, Phase III: the genomes of soil and plant-associated and newly described type strains.</title>
        <authorList>
            <person name="Whitman W.B."/>
            <person name="Woyke T."/>
            <person name="Klenk H.P."/>
            <person name="Zhou Y."/>
            <person name="Lilburn T.G."/>
            <person name="Beck B.J."/>
            <person name="De Vos P."/>
            <person name="Vandamme P."/>
            <person name="Eisen J.A."/>
            <person name="Garrity G."/>
            <person name="Hugenholtz P."/>
            <person name="Kyrpides N.C."/>
        </authorList>
    </citation>
    <scope>NUCLEOTIDE SEQUENCE [LARGE SCALE GENOMIC DNA]</scope>
    <source>
        <strain evidence="3 4">A3</strain>
    </source>
</reference>
<dbReference type="RefSeq" id="WP_131999377.1">
    <property type="nucleotide sequence ID" value="NZ_JACGXM010000014.1"/>
</dbReference>
<gene>
    <name evidence="3" type="ORF">EV148_10873</name>
</gene>
<dbReference type="InterPro" id="IPR037053">
    <property type="entry name" value="Phage_tail_collar_dom_sf"/>
</dbReference>
<dbReference type="EMBL" id="SLWQ01000008">
    <property type="protein sequence ID" value="TCO38237.1"/>
    <property type="molecule type" value="Genomic_DNA"/>
</dbReference>
<dbReference type="Pfam" id="PF07484">
    <property type="entry name" value="Collar"/>
    <property type="match status" value="1"/>
</dbReference>
<evidence type="ECO:0000256" key="1">
    <source>
        <dbReference type="SAM" id="MobiDB-lite"/>
    </source>
</evidence>
<evidence type="ECO:0000259" key="2">
    <source>
        <dbReference type="Pfam" id="PF07484"/>
    </source>
</evidence>
<feature type="region of interest" description="Disordered" evidence="1">
    <location>
        <begin position="56"/>
        <end position="82"/>
    </location>
</feature>
<dbReference type="AlphaFoldDB" id="A0A4R2I306"/>
<evidence type="ECO:0000313" key="3">
    <source>
        <dbReference type="EMBL" id="TCO38237.1"/>
    </source>
</evidence>
<dbReference type="Gene3D" id="3.90.1340.10">
    <property type="entry name" value="Phage tail collar domain"/>
    <property type="match status" value="1"/>
</dbReference>
<organism evidence="3 4">
    <name type="scientific">Dokdonella fugitiva</name>
    <dbReference type="NCBI Taxonomy" id="328517"/>
    <lineage>
        <taxon>Bacteria</taxon>
        <taxon>Pseudomonadati</taxon>
        <taxon>Pseudomonadota</taxon>
        <taxon>Gammaproteobacteria</taxon>
        <taxon>Lysobacterales</taxon>
        <taxon>Rhodanobacteraceae</taxon>
        <taxon>Dokdonella</taxon>
    </lineage>
</organism>
<dbReference type="InterPro" id="IPR011083">
    <property type="entry name" value="Phage_tail_collar_dom"/>
</dbReference>
<feature type="domain" description="Phage tail collar" evidence="2">
    <location>
        <begin position="7"/>
        <end position="63"/>
    </location>
</feature>
<keyword evidence="4" id="KW-1185">Reference proteome</keyword>
<protein>
    <submittedName>
        <fullName evidence="3">Microcystin-dependent protein</fullName>
    </submittedName>
</protein>